<dbReference type="Pfam" id="PF13430">
    <property type="entry name" value="DUF4112"/>
    <property type="match status" value="1"/>
</dbReference>
<evidence type="ECO:0000313" key="3">
    <source>
        <dbReference type="Proteomes" id="UP000199356"/>
    </source>
</evidence>
<evidence type="ECO:0008006" key="4">
    <source>
        <dbReference type="Google" id="ProtNLM"/>
    </source>
</evidence>
<dbReference type="EMBL" id="FOXA01000007">
    <property type="protein sequence ID" value="SFP46891.1"/>
    <property type="molecule type" value="Genomic_DNA"/>
</dbReference>
<keyword evidence="3" id="KW-1185">Reference proteome</keyword>
<accession>A0A1I5QLH0</accession>
<evidence type="ECO:0000313" key="2">
    <source>
        <dbReference type="EMBL" id="SFP46891.1"/>
    </source>
</evidence>
<evidence type="ECO:0000256" key="1">
    <source>
        <dbReference type="SAM" id="MobiDB-lite"/>
    </source>
</evidence>
<sequence>MPYTSSRNAELERLERLADRMDAAFRIPVVGVRVGWDSILGLIPGIGDAAALAPASYIVYRAHRLGAPPPLLARMGVNVGVDALIGTIPLVGDLLDIGLKANRRNVALLRRHVEGRAAQEKRATQAGGPPLFDLQADQPTSSRPEKK</sequence>
<name>A0A1I5QLH0_9RHOB</name>
<dbReference type="InterPro" id="IPR025187">
    <property type="entry name" value="DUF4112"/>
</dbReference>
<dbReference type="STRING" id="441119.SAMN04488047_1072"/>
<feature type="region of interest" description="Disordered" evidence="1">
    <location>
        <begin position="118"/>
        <end position="147"/>
    </location>
</feature>
<dbReference type="OrthoDB" id="513552at2"/>
<feature type="compositionally biased region" description="Polar residues" evidence="1">
    <location>
        <begin position="137"/>
        <end position="147"/>
    </location>
</feature>
<gene>
    <name evidence="2" type="ORF">SAMN04488047_1072</name>
</gene>
<dbReference type="PANTHER" id="PTHR35519:SF2">
    <property type="entry name" value="PH DOMAIN PROTEIN"/>
    <property type="match status" value="1"/>
</dbReference>
<dbReference type="AlphaFoldDB" id="A0A1I5QLH0"/>
<dbReference type="PANTHER" id="PTHR35519">
    <property type="entry name" value="MEMBRANE PROTEINS"/>
    <property type="match status" value="1"/>
</dbReference>
<protein>
    <recommendedName>
        <fullName evidence="4">DUF4112 domain-containing protein</fullName>
    </recommendedName>
</protein>
<organism evidence="2 3">
    <name type="scientific">Tranquillimonas alkanivorans</name>
    <dbReference type="NCBI Taxonomy" id="441119"/>
    <lineage>
        <taxon>Bacteria</taxon>
        <taxon>Pseudomonadati</taxon>
        <taxon>Pseudomonadota</taxon>
        <taxon>Alphaproteobacteria</taxon>
        <taxon>Rhodobacterales</taxon>
        <taxon>Roseobacteraceae</taxon>
        <taxon>Tranquillimonas</taxon>
    </lineage>
</organism>
<reference evidence="2 3" key="1">
    <citation type="submission" date="2016-10" db="EMBL/GenBank/DDBJ databases">
        <authorList>
            <person name="de Groot N.N."/>
        </authorList>
    </citation>
    <scope>NUCLEOTIDE SEQUENCE [LARGE SCALE GENOMIC DNA]</scope>
    <source>
        <strain evidence="2 3">DSM 19547</strain>
    </source>
</reference>
<dbReference type="Proteomes" id="UP000199356">
    <property type="component" value="Unassembled WGS sequence"/>
</dbReference>
<proteinExistence type="predicted"/>